<organism evidence="1 2">
    <name type="scientific">Microbacterium awajiense</name>
    <dbReference type="NCBI Taxonomy" id="415214"/>
    <lineage>
        <taxon>Bacteria</taxon>
        <taxon>Bacillati</taxon>
        <taxon>Actinomycetota</taxon>
        <taxon>Actinomycetes</taxon>
        <taxon>Micrococcales</taxon>
        <taxon>Microbacteriaceae</taxon>
        <taxon>Microbacterium</taxon>
    </lineage>
</organism>
<keyword evidence="2" id="KW-1185">Reference proteome</keyword>
<evidence type="ECO:0000313" key="2">
    <source>
        <dbReference type="Proteomes" id="UP001501697"/>
    </source>
</evidence>
<proteinExistence type="predicted"/>
<name>A0ABP7A6F4_9MICO</name>
<sequence length="60" mass="6891">MTRPLDLLDAHTRRQLEHALAECPRPHGPRRSTLDAAAEDILRTRARDPEELKLPAAVWR</sequence>
<protein>
    <submittedName>
        <fullName evidence="1">Uncharacterized protein</fullName>
    </submittedName>
</protein>
<dbReference type="EMBL" id="BAAAYU010000001">
    <property type="protein sequence ID" value="GAA3625885.1"/>
    <property type="molecule type" value="Genomic_DNA"/>
</dbReference>
<comment type="caution">
    <text evidence="1">The sequence shown here is derived from an EMBL/GenBank/DDBJ whole genome shotgun (WGS) entry which is preliminary data.</text>
</comment>
<dbReference type="RefSeq" id="WP_344736311.1">
    <property type="nucleotide sequence ID" value="NZ_BAAAYU010000001.1"/>
</dbReference>
<reference evidence="2" key="1">
    <citation type="journal article" date="2019" name="Int. J. Syst. Evol. Microbiol.">
        <title>The Global Catalogue of Microorganisms (GCM) 10K type strain sequencing project: providing services to taxonomists for standard genome sequencing and annotation.</title>
        <authorList>
            <consortium name="The Broad Institute Genomics Platform"/>
            <consortium name="The Broad Institute Genome Sequencing Center for Infectious Disease"/>
            <person name="Wu L."/>
            <person name="Ma J."/>
        </authorList>
    </citation>
    <scope>NUCLEOTIDE SEQUENCE [LARGE SCALE GENOMIC DNA]</scope>
    <source>
        <strain evidence="2">JCM 16544</strain>
    </source>
</reference>
<evidence type="ECO:0000313" key="1">
    <source>
        <dbReference type="EMBL" id="GAA3625885.1"/>
    </source>
</evidence>
<dbReference type="Proteomes" id="UP001501697">
    <property type="component" value="Unassembled WGS sequence"/>
</dbReference>
<accession>A0ABP7A6F4</accession>
<gene>
    <name evidence="1" type="ORF">GCM10022200_05300</name>
</gene>